<reference evidence="1" key="1">
    <citation type="submission" date="2022-08" db="EMBL/GenBank/DDBJ databases">
        <authorList>
            <person name="Gutierrez-Valencia J."/>
        </authorList>
    </citation>
    <scope>NUCLEOTIDE SEQUENCE</scope>
</reference>
<evidence type="ECO:0000313" key="1">
    <source>
        <dbReference type="EMBL" id="CAI0394263.1"/>
    </source>
</evidence>
<dbReference type="Proteomes" id="UP001154282">
    <property type="component" value="Unassembled WGS sequence"/>
</dbReference>
<sequence>MPFKDQLILQGTDRLEVLRVEIEDEKLELTYRKLEKFSGLRNLEVLGGGLIGDFMGVFPSIRWLRLNKRRAIPIGLDMKKLVNFNVIGCPIRDDWRGWQTMKLTEIEGLEGLATLQSLDISRCENLTQVFGLEKLESLRSLKMTECVDQEIA</sequence>
<evidence type="ECO:0000313" key="2">
    <source>
        <dbReference type="Proteomes" id="UP001154282"/>
    </source>
</evidence>
<protein>
    <submittedName>
        <fullName evidence="1">Uncharacterized protein</fullName>
    </submittedName>
</protein>
<dbReference type="AlphaFoldDB" id="A0AAV0IAF4"/>
<gene>
    <name evidence="1" type="ORF">LITE_LOCUS8256</name>
</gene>
<name>A0AAV0IAF4_9ROSI</name>
<dbReference type="Gene3D" id="3.80.10.10">
    <property type="entry name" value="Ribonuclease Inhibitor"/>
    <property type="match status" value="1"/>
</dbReference>
<accession>A0AAV0IAF4</accession>
<keyword evidence="2" id="KW-1185">Reference proteome</keyword>
<dbReference type="SUPFAM" id="SSF52047">
    <property type="entry name" value="RNI-like"/>
    <property type="match status" value="1"/>
</dbReference>
<proteinExistence type="predicted"/>
<dbReference type="InterPro" id="IPR032675">
    <property type="entry name" value="LRR_dom_sf"/>
</dbReference>
<dbReference type="EMBL" id="CAMGYJ010000003">
    <property type="protein sequence ID" value="CAI0394263.1"/>
    <property type="molecule type" value="Genomic_DNA"/>
</dbReference>
<comment type="caution">
    <text evidence="1">The sequence shown here is derived from an EMBL/GenBank/DDBJ whole genome shotgun (WGS) entry which is preliminary data.</text>
</comment>
<organism evidence="1 2">
    <name type="scientific">Linum tenue</name>
    <dbReference type="NCBI Taxonomy" id="586396"/>
    <lineage>
        <taxon>Eukaryota</taxon>
        <taxon>Viridiplantae</taxon>
        <taxon>Streptophyta</taxon>
        <taxon>Embryophyta</taxon>
        <taxon>Tracheophyta</taxon>
        <taxon>Spermatophyta</taxon>
        <taxon>Magnoliopsida</taxon>
        <taxon>eudicotyledons</taxon>
        <taxon>Gunneridae</taxon>
        <taxon>Pentapetalae</taxon>
        <taxon>rosids</taxon>
        <taxon>fabids</taxon>
        <taxon>Malpighiales</taxon>
        <taxon>Linaceae</taxon>
        <taxon>Linum</taxon>
    </lineage>
</organism>